<evidence type="ECO:0000313" key="1">
    <source>
        <dbReference type="EMBL" id="CAI9762775.1"/>
    </source>
</evidence>
<evidence type="ECO:0000313" key="2">
    <source>
        <dbReference type="Proteomes" id="UP000834106"/>
    </source>
</evidence>
<dbReference type="PANTHER" id="PTHR15898">
    <property type="entry name" value="BIFUNCTIONAL APOPTOSIS REGULATOR"/>
    <property type="match status" value="1"/>
</dbReference>
<reference evidence="1" key="1">
    <citation type="submission" date="2023-05" db="EMBL/GenBank/DDBJ databases">
        <authorList>
            <person name="Huff M."/>
        </authorList>
    </citation>
    <scope>NUCLEOTIDE SEQUENCE</scope>
</reference>
<dbReference type="PANTHER" id="PTHR15898:SF13">
    <property type="entry name" value="BIFUNCTIONAL APOPTOSIS REGULATOR"/>
    <property type="match status" value="1"/>
</dbReference>
<dbReference type="InterPro" id="IPR013083">
    <property type="entry name" value="Znf_RING/FYVE/PHD"/>
</dbReference>
<sequence>MENQGKEDYCDIGSEDFPDEFLCCVCLDIVYKPVVLEEEKNIYKHESPQFDRGDSSLIQDSLENEDNMTMIPTTSNQERTTNMAKKGDGMVKSEVTNEACKQVSMTDLQCSLCKQLLCRPIVLNCGHGTTGKREQATERSSLPRNAYKSWLSGNGPKVHPGVGCDWCGTENITAGMFGFYGLTDVAWLLGHSV</sequence>
<dbReference type="SUPFAM" id="SSF57850">
    <property type="entry name" value="RING/U-box"/>
    <property type="match status" value="1"/>
</dbReference>
<dbReference type="AlphaFoldDB" id="A0AAD2DTC8"/>
<dbReference type="GO" id="GO:0043161">
    <property type="term" value="P:proteasome-mediated ubiquitin-dependent protein catabolic process"/>
    <property type="evidence" value="ECO:0007669"/>
    <property type="project" value="TreeGrafter"/>
</dbReference>
<organism evidence="1 2">
    <name type="scientific">Fraxinus pennsylvanica</name>
    <dbReference type="NCBI Taxonomy" id="56036"/>
    <lineage>
        <taxon>Eukaryota</taxon>
        <taxon>Viridiplantae</taxon>
        <taxon>Streptophyta</taxon>
        <taxon>Embryophyta</taxon>
        <taxon>Tracheophyta</taxon>
        <taxon>Spermatophyta</taxon>
        <taxon>Magnoliopsida</taxon>
        <taxon>eudicotyledons</taxon>
        <taxon>Gunneridae</taxon>
        <taxon>Pentapetalae</taxon>
        <taxon>asterids</taxon>
        <taxon>lamiids</taxon>
        <taxon>Lamiales</taxon>
        <taxon>Oleaceae</taxon>
        <taxon>Oleeae</taxon>
        <taxon>Fraxinus</taxon>
    </lineage>
</organism>
<dbReference type="Gene3D" id="3.30.40.10">
    <property type="entry name" value="Zinc/RING finger domain, C3HC4 (zinc finger)"/>
    <property type="match status" value="1"/>
</dbReference>
<name>A0AAD2DTC8_9LAMI</name>
<proteinExistence type="predicted"/>
<dbReference type="GO" id="GO:0061630">
    <property type="term" value="F:ubiquitin protein ligase activity"/>
    <property type="evidence" value="ECO:0007669"/>
    <property type="project" value="TreeGrafter"/>
</dbReference>
<dbReference type="EMBL" id="OU503041">
    <property type="protein sequence ID" value="CAI9762775.1"/>
    <property type="molecule type" value="Genomic_DNA"/>
</dbReference>
<gene>
    <name evidence="1" type="ORF">FPE_LOCUS10205</name>
</gene>
<protein>
    <submittedName>
        <fullName evidence="1">Uncharacterized protein</fullName>
    </submittedName>
</protein>
<dbReference type="Proteomes" id="UP000834106">
    <property type="component" value="Chromosome 6"/>
</dbReference>
<keyword evidence="2" id="KW-1185">Reference proteome</keyword>
<accession>A0AAD2DTC8</accession>